<gene>
    <name evidence="1" type="ORF">HJG59_011671</name>
</gene>
<organism evidence="1 2">
    <name type="scientific">Molossus molossus</name>
    <name type="common">Pallas' mastiff bat</name>
    <name type="synonym">Vespertilio molossus</name>
    <dbReference type="NCBI Taxonomy" id="27622"/>
    <lineage>
        <taxon>Eukaryota</taxon>
        <taxon>Metazoa</taxon>
        <taxon>Chordata</taxon>
        <taxon>Craniata</taxon>
        <taxon>Vertebrata</taxon>
        <taxon>Euteleostomi</taxon>
        <taxon>Mammalia</taxon>
        <taxon>Eutheria</taxon>
        <taxon>Laurasiatheria</taxon>
        <taxon>Chiroptera</taxon>
        <taxon>Yangochiroptera</taxon>
        <taxon>Molossidae</taxon>
        <taxon>Molossus</taxon>
    </lineage>
</organism>
<dbReference type="EMBL" id="JACASF010000010">
    <property type="protein sequence ID" value="KAF6453054.1"/>
    <property type="molecule type" value="Genomic_DNA"/>
</dbReference>
<dbReference type="Proteomes" id="UP000550707">
    <property type="component" value="Unassembled WGS sequence"/>
</dbReference>
<proteinExistence type="predicted"/>
<evidence type="ECO:0000313" key="1">
    <source>
        <dbReference type="EMBL" id="KAF6453054.1"/>
    </source>
</evidence>
<name>A0A7J8FZ08_MOLMO</name>
<protein>
    <submittedName>
        <fullName evidence="1">Leucine rich repeats and IQ motif containing 1</fullName>
    </submittedName>
</protein>
<evidence type="ECO:0000313" key="2">
    <source>
        <dbReference type="Proteomes" id="UP000550707"/>
    </source>
</evidence>
<dbReference type="AlphaFoldDB" id="A0A7J8FZ08"/>
<keyword evidence="2" id="KW-1185">Reference proteome</keyword>
<accession>A0A7J8FZ08</accession>
<reference evidence="1 2" key="1">
    <citation type="journal article" date="2020" name="Nature">
        <title>Six reference-quality genomes reveal evolution of bat adaptations.</title>
        <authorList>
            <person name="Jebb D."/>
            <person name="Huang Z."/>
            <person name="Pippel M."/>
            <person name="Hughes G.M."/>
            <person name="Lavrichenko K."/>
            <person name="Devanna P."/>
            <person name="Winkler S."/>
            <person name="Jermiin L.S."/>
            <person name="Skirmuntt E.C."/>
            <person name="Katzourakis A."/>
            <person name="Burkitt-Gray L."/>
            <person name="Ray D.A."/>
            <person name="Sullivan K.A.M."/>
            <person name="Roscito J.G."/>
            <person name="Kirilenko B.M."/>
            <person name="Davalos L.M."/>
            <person name="Corthals A.P."/>
            <person name="Power M.L."/>
            <person name="Jones G."/>
            <person name="Ransome R.D."/>
            <person name="Dechmann D.K.N."/>
            <person name="Locatelli A.G."/>
            <person name="Puechmaille S.J."/>
            <person name="Fedrigo O."/>
            <person name="Jarvis E.D."/>
            <person name="Hiller M."/>
            <person name="Vernes S.C."/>
            <person name="Myers E.W."/>
            <person name="Teeling E.C."/>
        </authorList>
    </citation>
    <scope>NUCLEOTIDE SEQUENCE [LARGE SCALE GENOMIC DNA]</scope>
    <source>
        <strain evidence="1">MMolMol1</strain>
        <tissue evidence="1">Muscle</tissue>
    </source>
</reference>
<sequence length="47" mass="5838">MMSSIKKRKCGKRNVNNMRSLLETCIYKWKKKEHDLKNYRKKKKCVY</sequence>
<comment type="caution">
    <text evidence="1">The sequence shown here is derived from an EMBL/GenBank/DDBJ whole genome shotgun (WGS) entry which is preliminary data.</text>
</comment>